<evidence type="ECO:0000313" key="4">
    <source>
        <dbReference type="Proteomes" id="UP000008062"/>
    </source>
</evidence>
<gene>
    <name evidence="3" type="ORF">MYCGRDRAFT_103387</name>
</gene>
<evidence type="ECO:0000313" key="3">
    <source>
        <dbReference type="EMBL" id="EGP90069.1"/>
    </source>
</evidence>
<name>F9X4M0_ZYMTI</name>
<dbReference type="InterPro" id="IPR036388">
    <property type="entry name" value="WH-like_DNA-bd_sf"/>
</dbReference>
<dbReference type="InterPro" id="IPR007526">
    <property type="entry name" value="SWIRM"/>
</dbReference>
<dbReference type="InterPro" id="IPR009057">
    <property type="entry name" value="Homeodomain-like_sf"/>
</dbReference>
<keyword evidence="4" id="KW-1185">Reference proteome</keyword>
<sequence>MSLCYLSVRPAMTWTRATGASIGLFPSVVGQSSPVMRPPSGSSSLQLPNPQSHPPLHCRLPRCPENVAACCPLARRFFTHRAPTFSYLPACWSKSHRSSLRFFLLLPPPPSSSASSSHLRVSTVSAARLIGIFHDLPVIRRPSSRILPPPSASVPAHPIPLSPPFCVRNRGVKIVPFPRFLAYRPNACATLALASILNHLSSPLALHSSYNTSHAPAMEATTSSNTNKRSTTMGPAHLMTPESPLLDSFNTIAAVVQPKHQPSVPSPPASPTLHSFAGQYDQQLYPDNNNTSAASTLPTPEASHPDRDIYDRSVLRSLGRPSRVEKPRTTGRLVTKTKPAKPTSTRTAPTRAIVPASESPSNIPPLTIVRETPARRIRKRTATPDVDGPSGASKRTRAAPSKKLDGKAPSQWAELEDFCPPISSLDRMEQEELNVNWTNSSALNLDNDPDRLHLHPQELKVASKLRLHGNEYLLNKRRIFAAKLKSLQEGTAFNKTSAQNATSVDVNKASRLWSAFDSVGWFDEAWFKQWL</sequence>
<dbReference type="eggNOG" id="ENOG502R6VN">
    <property type="taxonomic scope" value="Eukaryota"/>
</dbReference>
<proteinExistence type="predicted"/>
<accession>F9X4M0</accession>
<dbReference type="Proteomes" id="UP000008062">
    <property type="component" value="Chromosome 2"/>
</dbReference>
<dbReference type="Pfam" id="PF04433">
    <property type="entry name" value="SWIRM"/>
    <property type="match status" value="1"/>
</dbReference>
<dbReference type="OMA" id="YDRVGWF"/>
<organism evidence="3 4">
    <name type="scientific">Zymoseptoria tritici (strain CBS 115943 / IPO323)</name>
    <name type="common">Speckled leaf blotch fungus</name>
    <name type="synonym">Septoria tritici</name>
    <dbReference type="NCBI Taxonomy" id="336722"/>
    <lineage>
        <taxon>Eukaryota</taxon>
        <taxon>Fungi</taxon>
        <taxon>Dikarya</taxon>
        <taxon>Ascomycota</taxon>
        <taxon>Pezizomycotina</taxon>
        <taxon>Dothideomycetes</taxon>
        <taxon>Dothideomycetidae</taxon>
        <taxon>Mycosphaerellales</taxon>
        <taxon>Mycosphaerellaceae</taxon>
        <taxon>Zymoseptoria</taxon>
    </lineage>
</organism>
<evidence type="ECO:0000256" key="1">
    <source>
        <dbReference type="SAM" id="MobiDB-lite"/>
    </source>
</evidence>
<dbReference type="FunFam" id="1.10.10.10:FF:000087">
    <property type="entry name" value="Transcriptional adapter 2"/>
    <property type="match status" value="1"/>
</dbReference>
<feature type="region of interest" description="Disordered" evidence="1">
    <location>
        <begin position="216"/>
        <end position="243"/>
    </location>
</feature>
<dbReference type="GeneID" id="13400035"/>
<dbReference type="SUPFAM" id="SSF46689">
    <property type="entry name" value="Homeodomain-like"/>
    <property type="match status" value="1"/>
</dbReference>
<dbReference type="Gene3D" id="1.10.10.10">
    <property type="entry name" value="Winged helix-like DNA-binding domain superfamily/Winged helix DNA-binding domain"/>
    <property type="match status" value="1"/>
</dbReference>
<protein>
    <recommendedName>
        <fullName evidence="2">SWIRM domain-containing protein</fullName>
    </recommendedName>
</protein>
<reference evidence="3 4" key="1">
    <citation type="journal article" date="2011" name="PLoS Genet.">
        <title>Finished genome of the fungal wheat pathogen Mycosphaerella graminicola reveals dispensome structure, chromosome plasticity, and stealth pathogenesis.</title>
        <authorList>
            <person name="Goodwin S.B."/>
            <person name="Ben M'barek S."/>
            <person name="Dhillon B."/>
            <person name="Wittenberg A.H.J."/>
            <person name="Crane C.F."/>
            <person name="Hane J.K."/>
            <person name="Foster A.J."/>
            <person name="Van der Lee T.A.J."/>
            <person name="Grimwood J."/>
            <person name="Aerts A."/>
            <person name="Antoniw J."/>
            <person name="Bailey A."/>
            <person name="Bluhm B."/>
            <person name="Bowler J."/>
            <person name="Bristow J."/>
            <person name="van der Burgt A."/>
            <person name="Canto-Canche B."/>
            <person name="Churchill A.C.L."/>
            <person name="Conde-Ferraez L."/>
            <person name="Cools H.J."/>
            <person name="Coutinho P.M."/>
            <person name="Csukai M."/>
            <person name="Dehal P."/>
            <person name="De Wit P."/>
            <person name="Donzelli B."/>
            <person name="van de Geest H.C."/>
            <person name="van Ham R.C.H.J."/>
            <person name="Hammond-Kosack K.E."/>
            <person name="Henrissat B."/>
            <person name="Kilian A."/>
            <person name="Kobayashi A.K."/>
            <person name="Koopmann E."/>
            <person name="Kourmpetis Y."/>
            <person name="Kuzniar A."/>
            <person name="Lindquist E."/>
            <person name="Lombard V."/>
            <person name="Maliepaard C."/>
            <person name="Martins N."/>
            <person name="Mehrabi R."/>
            <person name="Nap J.P.H."/>
            <person name="Ponomarenko A."/>
            <person name="Rudd J.J."/>
            <person name="Salamov A."/>
            <person name="Schmutz J."/>
            <person name="Schouten H.J."/>
            <person name="Shapiro H."/>
            <person name="Stergiopoulos I."/>
            <person name="Torriani S.F.F."/>
            <person name="Tu H."/>
            <person name="de Vries R.P."/>
            <person name="Waalwijk C."/>
            <person name="Ware S.B."/>
            <person name="Wiebenga A."/>
            <person name="Zwiers L.-H."/>
            <person name="Oliver R.P."/>
            <person name="Grigoriev I.V."/>
            <person name="Kema G.H.J."/>
        </authorList>
    </citation>
    <scope>NUCLEOTIDE SEQUENCE [LARGE SCALE GENOMIC DNA]</scope>
    <source>
        <strain evidence="4">CBS 115943 / IPO323</strain>
    </source>
</reference>
<dbReference type="KEGG" id="ztr:MYCGRDRAFT_103387"/>
<dbReference type="InParanoid" id="F9X4M0"/>
<dbReference type="EMBL" id="CM001197">
    <property type="protein sequence ID" value="EGP90069.1"/>
    <property type="molecule type" value="Genomic_DNA"/>
</dbReference>
<dbReference type="HOGENOM" id="CLU_513092_0_0_1"/>
<feature type="compositionally biased region" description="Low complexity" evidence="1">
    <location>
        <begin position="221"/>
        <end position="232"/>
    </location>
</feature>
<dbReference type="RefSeq" id="XP_003855093.1">
    <property type="nucleotide sequence ID" value="XM_003855045.1"/>
</dbReference>
<feature type="compositionally biased region" description="Basic and acidic residues" evidence="1">
    <location>
        <begin position="303"/>
        <end position="314"/>
    </location>
</feature>
<dbReference type="OrthoDB" id="5598695at2759"/>
<feature type="region of interest" description="Disordered" evidence="1">
    <location>
        <begin position="282"/>
        <end position="410"/>
    </location>
</feature>
<feature type="domain" description="SWIRM" evidence="2">
    <location>
        <begin position="453"/>
        <end position="523"/>
    </location>
</feature>
<dbReference type="STRING" id="336722.F9X4M0"/>
<dbReference type="GO" id="GO:0010468">
    <property type="term" value="P:regulation of gene expression"/>
    <property type="evidence" value="ECO:0007669"/>
    <property type="project" value="UniProtKB-ARBA"/>
</dbReference>
<feature type="compositionally biased region" description="Polar residues" evidence="1">
    <location>
        <begin position="282"/>
        <end position="298"/>
    </location>
</feature>
<dbReference type="AlphaFoldDB" id="F9X4M0"/>
<evidence type="ECO:0000259" key="2">
    <source>
        <dbReference type="Pfam" id="PF04433"/>
    </source>
</evidence>